<feature type="compositionally biased region" description="Low complexity" evidence="1">
    <location>
        <begin position="403"/>
        <end position="413"/>
    </location>
</feature>
<dbReference type="STRING" id="686832.A0A0C3C668"/>
<feature type="region of interest" description="Disordered" evidence="1">
    <location>
        <begin position="23"/>
        <end position="51"/>
    </location>
</feature>
<feature type="compositionally biased region" description="Low complexity" evidence="1">
    <location>
        <begin position="297"/>
        <end position="322"/>
    </location>
</feature>
<organism evidence="2 3">
    <name type="scientific">Hebeloma cylindrosporum</name>
    <dbReference type="NCBI Taxonomy" id="76867"/>
    <lineage>
        <taxon>Eukaryota</taxon>
        <taxon>Fungi</taxon>
        <taxon>Dikarya</taxon>
        <taxon>Basidiomycota</taxon>
        <taxon>Agaricomycotina</taxon>
        <taxon>Agaricomycetes</taxon>
        <taxon>Agaricomycetidae</taxon>
        <taxon>Agaricales</taxon>
        <taxon>Agaricineae</taxon>
        <taxon>Hymenogastraceae</taxon>
        <taxon>Hebeloma</taxon>
    </lineage>
</organism>
<feature type="region of interest" description="Disordered" evidence="1">
    <location>
        <begin position="104"/>
        <end position="123"/>
    </location>
</feature>
<dbReference type="AlphaFoldDB" id="A0A0C3C668"/>
<feature type="compositionally biased region" description="Low complexity" evidence="1">
    <location>
        <begin position="342"/>
        <end position="370"/>
    </location>
</feature>
<reference evidence="2 3" key="1">
    <citation type="submission" date="2014-04" db="EMBL/GenBank/DDBJ databases">
        <authorList>
            <consortium name="DOE Joint Genome Institute"/>
            <person name="Kuo A."/>
            <person name="Gay G."/>
            <person name="Dore J."/>
            <person name="Kohler A."/>
            <person name="Nagy L.G."/>
            <person name="Floudas D."/>
            <person name="Copeland A."/>
            <person name="Barry K.W."/>
            <person name="Cichocki N."/>
            <person name="Veneault-Fourrey C."/>
            <person name="LaButti K."/>
            <person name="Lindquist E.A."/>
            <person name="Lipzen A."/>
            <person name="Lundell T."/>
            <person name="Morin E."/>
            <person name="Murat C."/>
            <person name="Sun H."/>
            <person name="Tunlid A."/>
            <person name="Henrissat B."/>
            <person name="Grigoriev I.V."/>
            <person name="Hibbett D.S."/>
            <person name="Martin F."/>
            <person name="Nordberg H.P."/>
            <person name="Cantor M.N."/>
            <person name="Hua S.X."/>
        </authorList>
    </citation>
    <scope>NUCLEOTIDE SEQUENCE [LARGE SCALE GENOMIC DNA]</scope>
    <source>
        <strain evidence="3">h7</strain>
    </source>
</reference>
<feature type="non-terminal residue" evidence="2">
    <location>
        <position position="568"/>
    </location>
</feature>
<dbReference type="GO" id="GO:0003714">
    <property type="term" value="F:transcription corepressor activity"/>
    <property type="evidence" value="ECO:0007669"/>
    <property type="project" value="InterPro"/>
</dbReference>
<dbReference type="OrthoDB" id="5600002at2759"/>
<evidence type="ECO:0000313" key="2">
    <source>
        <dbReference type="EMBL" id="KIM44375.1"/>
    </source>
</evidence>
<dbReference type="EMBL" id="KN831773">
    <property type="protein sequence ID" value="KIM44375.1"/>
    <property type="molecule type" value="Genomic_DNA"/>
</dbReference>
<keyword evidence="3" id="KW-1185">Reference proteome</keyword>
<dbReference type="PROSITE" id="PS50896">
    <property type="entry name" value="LISH"/>
    <property type="match status" value="1"/>
</dbReference>
<feature type="compositionally biased region" description="Pro residues" evidence="1">
    <location>
        <begin position="434"/>
        <end position="448"/>
    </location>
</feature>
<dbReference type="Proteomes" id="UP000053424">
    <property type="component" value="Unassembled WGS sequence"/>
</dbReference>
<gene>
    <name evidence="2" type="ORF">M413DRAFT_351741</name>
</gene>
<accession>A0A0C3C668</accession>
<name>A0A0C3C668_HEBCY</name>
<dbReference type="InterPro" id="IPR044716">
    <property type="entry name" value="LEUNIG-like"/>
</dbReference>
<proteinExistence type="predicted"/>
<evidence type="ECO:0000256" key="1">
    <source>
        <dbReference type="SAM" id="MobiDB-lite"/>
    </source>
</evidence>
<feature type="compositionally biased region" description="Pro residues" evidence="1">
    <location>
        <begin position="326"/>
        <end position="340"/>
    </location>
</feature>
<dbReference type="InterPro" id="IPR006594">
    <property type="entry name" value="LisH"/>
</dbReference>
<feature type="region of interest" description="Disordered" evidence="1">
    <location>
        <begin position="216"/>
        <end position="529"/>
    </location>
</feature>
<feature type="compositionally biased region" description="Low complexity" evidence="1">
    <location>
        <begin position="239"/>
        <end position="254"/>
    </location>
</feature>
<sequence length="568" mass="60131">PSSGQLSSLPSPSCTTPLLVVPPVLLPHPPRRQQPAPRPAAPRIPLISQPPSPAPIHALDVSGPFCPIPRALPHLLVSFFNQPSSPHPFTDSTIIPVLTTASPMAAAPPSGPSNPSPMQTDSQDIPQLSWEGDKMFNIYIHDYCTKRGFANTARELMHEAEISSDATPPINARQGLLFEWWSVFWVLFQAKSNGGGSEDGLVYTHHQANQRATQRLQNNGNHPLPPGAQQPLPPPPPLQQQGLPQQQQGQQQPQNMGGGRLANGLPPNMQHRPPPNAYMVNGPMTNGVGMNPGMGGQQPPQQQQLQQGMPPGGAPMNFAGMGVHPGGPPPPQPNGVPGPGGPQQQQMQFAMMPGQQRPMMNGMPPQRGGPNPNGGPPFQSPTMGHAHSPQHNPGIGQGPPQQPGQQQQQQPGQAPMAQLGNPGPSPHLMNRGMLPPPPQNGGPQPPQTPGQQQGQLPQGQGPPTPGYQPQQQQQQGGRPPSRTNTPRSGIMSHASPSLASRQPPPPGHGPQQQGAGPMPGGSREDAVNGEIMVIPSSTMTVLKQELGIGDKELSSLSMNEKVRNFCFN</sequence>
<dbReference type="PANTHER" id="PTHR44376">
    <property type="entry name" value="TRANSCRIPTIONAL REGULATOR OF FILAMENTOUS GROWTH FLO8"/>
    <property type="match status" value="1"/>
</dbReference>
<dbReference type="PANTHER" id="PTHR44376:SF5">
    <property type="entry name" value="TRANSCRIPTIONAL COREPRESSOR LEUNIG ISOFORM X1"/>
    <property type="match status" value="1"/>
</dbReference>
<feature type="compositionally biased region" description="Pro residues" evidence="1">
    <location>
        <begin position="36"/>
        <end position="51"/>
    </location>
</feature>
<feature type="compositionally biased region" description="Low complexity" evidence="1">
    <location>
        <begin position="449"/>
        <end position="459"/>
    </location>
</feature>
<feature type="compositionally biased region" description="Low complexity" evidence="1">
    <location>
        <begin position="467"/>
        <end position="480"/>
    </location>
</feature>
<feature type="compositionally biased region" description="Pro residues" evidence="1">
    <location>
        <begin position="223"/>
        <end position="238"/>
    </location>
</feature>
<dbReference type="HOGENOM" id="CLU_480279_0_0_1"/>
<evidence type="ECO:0000313" key="3">
    <source>
        <dbReference type="Proteomes" id="UP000053424"/>
    </source>
</evidence>
<reference evidence="3" key="2">
    <citation type="submission" date="2015-01" db="EMBL/GenBank/DDBJ databases">
        <title>Evolutionary Origins and Diversification of the Mycorrhizal Mutualists.</title>
        <authorList>
            <consortium name="DOE Joint Genome Institute"/>
            <consortium name="Mycorrhizal Genomics Consortium"/>
            <person name="Kohler A."/>
            <person name="Kuo A."/>
            <person name="Nagy L.G."/>
            <person name="Floudas D."/>
            <person name="Copeland A."/>
            <person name="Barry K.W."/>
            <person name="Cichocki N."/>
            <person name="Veneault-Fourrey C."/>
            <person name="LaButti K."/>
            <person name="Lindquist E.A."/>
            <person name="Lipzen A."/>
            <person name="Lundell T."/>
            <person name="Morin E."/>
            <person name="Murat C."/>
            <person name="Riley R."/>
            <person name="Ohm R."/>
            <person name="Sun H."/>
            <person name="Tunlid A."/>
            <person name="Henrissat B."/>
            <person name="Grigoriev I.V."/>
            <person name="Hibbett D.S."/>
            <person name="Martin F."/>
        </authorList>
    </citation>
    <scope>NUCLEOTIDE SEQUENCE [LARGE SCALE GENOMIC DNA]</scope>
    <source>
        <strain evidence="3">h7</strain>
    </source>
</reference>
<protein>
    <submittedName>
        <fullName evidence="2">Uncharacterized protein</fullName>
    </submittedName>
</protein>